<dbReference type="Pfam" id="PF00453">
    <property type="entry name" value="Ribosomal_L20"/>
    <property type="match status" value="1"/>
</dbReference>
<dbReference type="GO" id="GO:0019843">
    <property type="term" value="F:rRNA binding"/>
    <property type="evidence" value="ECO:0007669"/>
    <property type="project" value="UniProtKB-KW"/>
</dbReference>
<dbReference type="AlphaFoldDB" id="A0A0S2UPB9"/>
<dbReference type="GO" id="GO:1990904">
    <property type="term" value="C:ribonucleoprotein complex"/>
    <property type="evidence" value="ECO:0007669"/>
    <property type="project" value="UniProtKB-KW"/>
</dbReference>
<organism evidence="6 7">
    <name type="scientific">Candidatus Nasuia deltocephalincola</name>
    <dbReference type="NCBI Taxonomy" id="1160784"/>
    <lineage>
        <taxon>Bacteria</taxon>
        <taxon>Pseudomonadati</taxon>
        <taxon>Pseudomonadota</taxon>
        <taxon>Betaproteobacteria</taxon>
        <taxon>Candidatus Nasuia</taxon>
    </lineage>
</organism>
<dbReference type="PANTHER" id="PTHR10986">
    <property type="entry name" value="39S RIBOSOMAL PROTEIN L20"/>
    <property type="match status" value="1"/>
</dbReference>
<evidence type="ECO:0000256" key="3">
    <source>
        <dbReference type="ARBA" id="ARBA00023274"/>
    </source>
</evidence>
<keyword evidence="5" id="KW-0812">Transmembrane</keyword>
<protein>
    <recommendedName>
        <fullName evidence="4">50S ribosomal protein L20</fullName>
    </recommendedName>
</protein>
<dbReference type="InterPro" id="IPR035566">
    <property type="entry name" value="Ribosomal_protein_bL20_C"/>
</dbReference>
<keyword evidence="4" id="KW-0694">RNA-binding</keyword>
<dbReference type="Proteomes" id="UP000055684">
    <property type="component" value="Chromosome"/>
</dbReference>
<dbReference type="Gene3D" id="1.10.1900.20">
    <property type="entry name" value="Ribosomal protein L20"/>
    <property type="match status" value="1"/>
</dbReference>
<proteinExistence type="inferred from homology"/>
<dbReference type="InterPro" id="IPR005813">
    <property type="entry name" value="Ribosomal_bL20"/>
</dbReference>
<dbReference type="PRINTS" id="PR00062">
    <property type="entry name" value="RIBOSOMALL20"/>
</dbReference>
<dbReference type="Gene3D" id="6.10.160.10">
    <property type="match status" value="1"/>
</dbReference>
<evidence type="ECO:0000256" key="2">
    <source>
        <dbReference type="ARBA" id="ARBA00022980"/>
    </source>
</evidence>
<feature type="transmembrane region" description="Helical" evidence="5">
    <location>
        <begin position="94"/>
        <end position="116"/>
    </location>
</feature>
<evidence type="ECO:0000313" key="6">
    <source>
        <dbReference type="EMBL" id="ALP69957.1"/>
    </source>
</evidence>
<keyword evidence="5" id="KW-1133">Transmembrane helix</keyword>
<dbReference type="CDD" id="cd07026">
    <property type="entry name" value="Ribosomal_L20"/>
    <property type="match status" value="1"/>
</dbReference>
<dbReference type="GO" id="GO:0006412">
    <property type="term" value="P:translation"/>
    <property type="evidence" value="ECO:0007669"/>
    <property type="project" value="InterPro"/>
</dbReference>
<evidence type="ECO:0000256" key="5">
    <source>
        <dbReference type="SAM" id="Phobius"/>
    </source>
</evidence>
<dbReference type="OrthoDB" id="9808966at2"/>
<name>A0A0S2UPB9_9PROT</name>
<dbReference type="SUPFAM" id="SSF74731">
    <property type="entry name" value="Ribosomal protein L20"/>
    <property type="match status" value="1"/>
</dbReference>
<comment type="function">
    <text evidence="4">Binds directly to 23S ribosomal RNA and is necessary for the in vitro assembly process of the 50S ribosomal subunit. It is not involved in the protein synthesizing functions of that subunit.</text>
</comment>
<reference evidence="7" key="1">
    <citation type="submission" date="2015-11" db="EMBL/GenBank/DDBJ databases">
        <title>Complete genome sequences of the obligate symbionts Candidatus Sulcia muelleri and Candidatus Nasuia deltocephalinicola from the pestiferous leafhopper, Macrosteles quadripunctulatus (Hemiptera: Cicadellidae).</title>
        <authorList>
            <person name="Bennett G.M."/>
            <person name="Abba S."/>
            <person name="Kube M."/>
            <person name="Marzachi C."/>
        </authorList>
    </citation>
    <scope>NUCLEOTIDE SEQUENCE [LARGE SCALE GENOMIC DNA]</scope>
    <source>
        <strain evidence="7">PUNC</strain>
    </source>
</reference>
<sequence length="121" mass="15033">MTRVKRGIISKKHHKNILNLSKGFIGRRKNNFRIAKQAVIKSLIYSYFDRKLKKRYFRSFWISYLSSFLKIYNFKYNFFVNCLNIFSFKLNRKSLFLLSLDFYNFIKFFSILFFYYHYNVF</sequence>
<dbReference type="EMBL" id="CP013211">
    <property type="protein sequence ID" value="ALP69957.1"/>
    <property type="molecule type" value="Genomic_DNA"/>
</dbReference>
<evidence type="ECO:0000313" key="7">
    <source>
        <dbReference type="Proteomes" id="UP000055684"/>
    </source>
</evidence>
<dbReference type="GO" id="GO:0005840">
    <property type="term" value="C:ribosome"/>
    <property type="evidence" value="ECO:0007669"/>
    <property type="project" value="UniProtKB-KW"/>
</dbReference>
<comment type="similarity">
    <text evidence="1 4">Belongs to the bacterial ribosomal protein bL20 family.</text>
</comment>
<dbReference type="NCBIfam" id="TIGR01032">
    <property type="entry name" value="rplT_bact"/>
    <property type="match status" value="1"/>
</dbReference>
<accession>A0A0S2UPB9</accession>
<reference evidence="6 7" key="2">
    <citation type="journal article" date="2016" name="Genome Announc.">
        <title>Complete Genome Sequences of the Obligate Symbionts 'Candidatus Sulcia muelleri' and 'Ca. Nasuia deltocephalinicola' from the Pestiferous Leafhopper Macrosteles quadripunctulatus (Hemiptera: Cicadellidae).</title>
        <authorList>
            <person name="Bennett G.M."/>
            <person name="Abba S."/>
            <person name="Kube M."/>
            <person name="Marzachi C."/>
        </authorList>
    </citation>
    <scope>NUCLEOTIDE SEQUENCE [LARGE SCALE GENOMIC DNA]</scope>
    <source>
        <strain evidence="6 7">PUNC</strain>
    </source>
</reference>
<evidence type="ECO:0000256" key="4">
    <source>
        <dbReference type="RuleBase" id="RU000560"/>
    </source>
</evidence>
<keyword evidence="3 4" id="KW-0687">Ribonucleoprotein</keyword>
<evidence type="ECO:0000256" key="1">
    <source>
        <dbReference type="ARBA" id="ARBA00007698"/>
    </source>
</evidence>
<keyword evidence="5" id="KW-0472">Membrane</keyword>
<dbReference type="GO" id="GO:0003735">
    <property type="term" value="F:structural constituent of ribosome"/>
    <property type="evidence" value="ECO:0007669"/>
    <property type="project" value="InterPro"/>
</dbReference>
<feature type="transmembrane region" description="Helical" evidence="5">
    <location>
        <begin position="56"/>
        <end position="74"/>
    </location>
</feature>
<gene>
    <name evidence="6" type="ORF">ASU29_026</name>
</gene>
<keyword evidence="2 4" id="KW-0689">Ribosomal protein</keyword>
<keyword evidence="4" id="KW-0699">rRNA-binding</keyword>